<keyword evidence="1" id="KW-0812">Transmembrane</keyword>
<keyword evidence="3" id="KW-1185">Reference proteome</keyword>
<sequence>MTAMYIPQFANSAELRHWQGVRWDETRKSRRRFLKVYTRRGEKNPTMNIVTTILLALVGIILMSTVVKALPILGDADDELHTEQLRALADESPRKFKRICGISMVCRPYGGKKRRIGKEWISSNKKLSDVIHPSYNQENYQDY</sequence>
<comment type="caution">
    <text evidence="2">The sequence shown here is derived from an EMBL/GenBank/DDBJ whole genome shotgun (WGS) entry which is preliminary data.</text>
</comment>
<evidence type="ECO:0000313" key="2">
    <source>
        <dbReference type="EMBL" id="CAH3107932.1"/>
    </source>
</evidence>
<dbReference type="Proteomes" id="UP001159405">
    <property type="component" value="Unassembled WGS sequence"/>
</dbReference>
<protein>
    <submittedName>
        <fullName evidence="2">Uncharacterized protein</fullName>
    </submittedName>
</protein>
<organism evidence="2 3">
    <name type="scientific">Porites lobata</name>
    <dbReference type="NCBI Taxonomy" id="104759"/>
    <lineage>
        <taxon>Eukaryota</taxon>
        <taxon>Metazoa</taxon>
        <taxon>Cnidaria</taxon>
        <taxon>Anthozoa</taxon>
        <taxon>Hexacorallia</taxon>
        <taxon>Scleractinia</taxon>
        <taxon>Fungiina</taxon>
        <taxon>Poritidae</taxon>
        <taxon>Porites</taxon>
    </lineage>
</organism>
<name>A0ABN8NG15_9CNID</name>
<dbReference type="EMBL" id="CALNXK010000020">
    <property type="protein sequence ID" value="CAH3107932.1"/>
    <property type="molecule type" value="Genomic_DNA"/>
</dbReference>
<evidence type="ECO:0000313" key="3">
    <source>
        <dbReference type="Proteomes" id="UP001159405"/>
    </source>
</evidence>
<proteinExistence type="predicted"/>
<keyword evidence="1" id="KW-0472">Membrane</keyword>
<feature type="transmembrane region" description="Helical" evidence="1">
    <location>
        <begin position="49"/>
        <end position="70"/>
    </location>
</feature>
<gene>
    <name evidence="2" type="ORF">PLOB_00016598</name>
</gene>
<reference evidence="2 3" key="1">
    <citation type="submission" date="2022-05" db="EMBL/GenBank/DDBJ databases">
        <authorList>
            <consortium name="Genoscope - CEA"/>
            <person name="William W."/>
        </authorList>
    </citation>
    <scope>NUCLEOTIDE SEQUENCE [LARGE SCALE GENOMIC DNA]</scope>
</reference>
<keyword evidence="1" id="KW-1133">Transmembrane helix</keyword>
<evidence type="ECO:0000256" key="1">
    <source>
        <dbReference type="SAM" id="Phobius"/>
    </source>
</evidence>
<accession>A0ABN8NG15</accession>